<evidence type="ECO:0000256" key="2">
    <source>
        <dbReference type="ARBA" id="ARBA00022670"/>
    </source>
</evidence>
<comment type="similarity">
    <text evidence="1">Belongs to the peptidase C48 family.</text>
</comment>
<dbReference type="InterPro" id="IPR003653">
    <property type="entry name" value="Peptidase_C48_C"/>
</dbReference>
<protein>
    <recommendedName>
        <fullName evidence="6">Ubiquitin-like protease family profile domain-containing protein</fullName>
    </recommendedName>
</protein>
<proteinExistence type="inferred from homology"/>
<dbReference type="GO" id="GO:0016926">
    <property type="term" value="P:protein desumoylation"/>
    <property type="evidence" value="ECO:0007669"/>
    <property type="project" value="TreeGrafter"/>
</dbReference>
<dbReference type="SUPFAM" id="SSF54001">
    <property type="entry name" value="Cysteine proteinases"/>
    <property type="match status" value="1"/>
</dbReference>
<keyword evidence="2" id="KW-0645">Protease</keyword>
<gene>
    <name evidence="7" type="ORF">CQW23_18602</name>
</gene>
<organism evidence="7 8">
    <name type="scientific">Capsicum baccatum</name>
    <name type="common">Peruvian pepper</name>
    <dbReference type="NCBI Taxonomy" id="33114"/>
    <lineage>
        <taxon>Eukaryota</taxon>
        <taxon>Viridiplantae</taxon>
        <taxon>Streptophyta</taxon>
        <taxon>Embryophyta</taxon>
        <taxon>Tracheophyta</taxon>
        <taxon>Spermatophyta</taxon>
        <taxon>Magnoliopsida</taxon>
        <taxon>eudicotyledons</taxon>
        <taxon>Gunneridae</taxon>
        <taxon>Pentapetalae</taxon>
        <taxon>asterids</taxon>
        <taxon>lamiids</taxon>
        <taxon>Solanales</taxon>
        <taxon>Solanaceae</taxon>
        <taxon>Solanoideae</taxon>
        <taxon>Capsiceae</taxon>
        <taxon>Capsicum</taxon>
    </lineage>
</organism>
<reference evidence="8" key="2">
    <citation type="journal article" date="2017" name="J. Anim. Genet.">
        <title>Multiple reference genome sequences of hot pepper reveal the massive evolution of plant disease resistance genes by retroduplication.</title>
        <authorList>
            <person name="Kim S."/>
            <person name="Park J."/>
            <person name="Yeom S.-I."/>
            <person name="Kim Y.-M."/>
            <person name="Seo E."/>
            <person name="Kim K.-T."/>
            <person name="Kim M.-S."/>
            <person name="Lee J.M."/>
            <person name="Cheong K."/>
            <person name="Shin H.-S."/>
            <person name="Kim S.-B."/>
            <person name="Han K."/>
            <person name="Lee J."/>
            <person name="Park M."/>
            <person name="Lee H.-A."/>
            <person name="Lee H.-Y."/>
            <person name="Lee Y."/>
            <person name="Oh S."/>
            <person name="Lee J.H."/>
            <person name="Choi E."/>
            <person name="Choi E."/>
            <person name="Lee S.E."/>
            <person name="Jeon J."/>
            <person name="Kim H."/>
            <person name="Choi G."/>
            <person name="Song H."/>
            <person name="Lee J."/>
            <person name="Lee S.-C."/>
            <person name="Kwon J.-K."/>
            <person name="Lee H.-Y."/>
            <person name="Koo N."/>
            <person name="Hong Y."/>
            <person name="Kim R.W."/>
            <person name="Kang W.-H."/>
            <person name="Huh J.H."/>
            <person name="Kang B.-C."/>
            <person name="Yang T.-J."/>
            <person name="Lee Y.-H."/>
            <person name="Bennetzen J.L."/>
            <person name="Choi D."/>
        </authorList>
    </citation>
    <scope>NUCLEOTIDE SEQUENCE [LARGE SCALE GENOMIC DNA]</scope>
    <source>
        <strain evidence="8">cv. PBC81</strain>
    </source>
</reference>
<name>A0A2G2W3F4_CAPBA</name>
<feature type="region of interest" description="Disordered" evidence="5">
    <location>
        <begin position="19"/>
        <end position="57"/>
    </location>
</feature>
<evidence type="ECO:0000256" key="4">
    <source>
        <dbReference type="ARBA" id="ARBA00022807"/>
    </source>
</evidence>
<dbReference type="Gene3D" id="3.40.395.10">
    <property type="entry name" value="Adenoviral Proteinase, Chain A"/>
    <property type="match status" value="1"/>
</dbReference>
<evidence type="ECO:0000259" key="6">
    <source>
        <dbReference type="PROSITE" id="PS50600"/>
    </source>
</evidence>
<evidence type="ECO:0000256" key="5">
    <source>
        <dbReference type="SAM" id="MobiDB-lite"/>
    </source>
</evidence>
<dbReference type="InterPro" id="IPR038765">
    <property type="entry name" value="Papain-like_cys_pep_sf"/>
</dbReference>
<keyword evidence="3" id="KW-0378">Hydrolase</keyword>
<dbReference type="PANTHER" id="PTHR12606">
    <property type="entry name" value="SENTRIN/SUMO-SPECIFIC PROTEASE"/>
    <property type="match status" value="1"/>
</dbReference>
<evidence type="ECO:0000256" key="3">
    <source>
        <dbReference type="ARBA" id="ARBA00022801"/>
    </source>
</evidence>
<feature type="region of interest" description="Disordered" evidence="5">
    <location>
        <begin position="72"/>
        <end position="104"/>
    </location>
</feature>
<evidence type="ECO:0000256" key="1">
    <source>
        <dbReference type="ARBA" id="ARBA00005234"/>
    </source>
</evidence>
<dbReference type="OrthoDB" id="1244802at2759"/>
<sequence length="534" mass="60942">MVRVKIKIQELKQSNPQQIPFNSISRKSSRLKFSSSDGSVIAQPKKRGRPKRPPFAQTPSVVIGLAQTPSLVIAQPKKRGRPKKPPLAQTPSVASHARTSYNDTPIEVVATNKGSEEETRVDVVSRINEGPSFEFFSQNMLIASDEVDVKSNKKSTSQFNFVQKEAEIPKQEDSIAKPSVKTNTPQTKEPMTVIKKPDISFKGAFTPSIWLKSPYKNPNIKKEWGEDWKDNFQRRCPFHYAKDDPYLKTKFMEWLSTDCNEQFRVGGVLQSGNFFQELSDSTSDLSGEHIDVCLYYLRKKYCYHGAHFSEKIKCTTTDTIFNGTVEIVKLFKKHDWFMENSSEEQMTNYARGLQISALTSWSYVDKILLPMRLSPTKQESKSTHYVLGVLDLSKKVIDLYDSISDKKYGRRSMALAKTYGRLLPDLLKALCLKDEHPSYADDVKVFSVVRKEDVPKQPGAVECGVYMLKFISLIMEDGSIDNFKADEINEWRIELAANLWQHCMWKKETGYATPEENGYDDYGDNEVNMCPFDL</sequence>
<dbReference type="AlphaFoldDB" id="A0A2G2W3F4"/>
<dbReference type="Pfam" id="PF02902">
    <property type="entry name" value="Peptidase_C48"/>
    <property type="match status" value="1"/>
</dbReference>
<dbReference type="GO" id="GO:0016929">
    <property type="term" value="F:deSUMOylase activity"/>
    <property type="evidence" value="ECO:0007669"/>
    <property type="project" value="TreeGrafter"/>
</dbReference>
<keyword evidence="4" id="KW-0788">Thiol protease</keyword>
<feature type="domain" description="Ubiquitin-like protease family profile" evidence="6">
    <location>
        <begin position="268"/>
        <end position="474"/>
    </location>
</feature>
<feature type="compositionally biased region" description="Low complexity" evidence="5">
    <location>
        <begin position="23"/>
        <end position="39"/>
    </location>
</feature>
<evidence type="ECO:0000313" key="8">
    <source>
        <dbReference type="Proteomes" id="UP000224567"/>
    </source>
</evidence>
<feature type="compositionally biased region" description="Polar residues" evidence="5">
    <location>
        <begin position="89"/>
        <end position="103"/>
    </location>
</feature>
<reference evidence="7 8" key="1">
    <citation type="journal article" date="2017" name="Genome Biol.">
        <title>New reference genome sequences of hot pepper reveal the massive evolution of plant disease-resistance genes by retroduplication.</title>
        <authorList>
            <person name="Kim S."/>
            <person name="Park J."/>
            <person name="Yeom S.I."/>
            <person name="Kim Y.M."/>
            <person name="Seo E."/>
            <person name="Kim K.T."/>
            <person name="Kim M.S."/>
            <person name="Lee J.M."/>
            <person name="Cheong K."/>
            <person name="Shin H.S."/>
            <person name="Kim S.B."/>
            <person name="Han K."/>
            <person name="Lee J."/>
            <person name="Park M."/>
            <person name="Lee H.A."/>
            <person name="Lee H.Y."/>
            <person name="Lee Y."/>
            <person name="Oh S."/>
            <person name="Lee J.H."/>
            <person name="Choi E."/>
            <person name="Choi E."/>
            <person name="Lee S.E."/>
            <person name="Jeon J."/>
            <person name="Kim H."/>
            <person name="Choi G."/>
            <person name="Song H."/>
            <person name="Lee J."/>
            <person name="Lee S.C."/>
            <person name="Kwon J.K."/>
            <person name="Lee H.Y."/>
            <person name="Koo N."/>
            <person name="Hong Y."/>
            <person name="Kim R.W."/>
            <person name="Kang W.H."/>
            <person name="Huh J.H."/>
            <person name="Kang B.C."/>
            <person name="Yang T.J."/>
            <person name="Lee Y.H."/>
            <person name="Bennetzen J.L."/>
            <person name="Choi D."/>
        </authorList>
    </citation>
    <scope>NUCLEOTIDE SEQUENCE [LARGE SCALE GENOMIC DNA]</scope>
    <source>
        <strain evidence="8">cv. PBC81</strain>
    </source>
</reference>
<dbReference type="Proteomes" id="UP000224567">
    <property type="component" value="Unassembled WGS sequence"/>
</dbReference>
<accession>A0A2G2W3F4</accession>
<comment type="caution">
    <text evidence="7">The sequence shown here is derived from an EMBL/GenBank/DDBJ whole genome shotgun (WGS) entry which is preliminary data.</text>
</comment>
<dbReference type="PANTHER" id="PTHR12606:SF136">
    <property type="entry name" value="ULP1 PROTEASE FAMILY PROTEIN"/>
    <property type="match status" value="1"/>
</dbReference>
<evidence type="ECO:0000313" key="7">
    <source>
        <dbReference type="EMBL" id="PHT39748.1"/>
    </source>
</evidence>
<dbReference type="GO" id="GO:0006508">
    <property type="term" value="P:proteolysis"/>
    <property type="evidence" value="ECO:0007669"/>
    <property type="project" value="UniProtKB-KW"/>
</dbReference>
<keyword evidence="8" id="KW-1185">Reference proteome</keyword>
<dbReference type="GO" id="GO:0005634">
    <property type="term" value="C:nucleus"/>
    <property type="evidence" value="ECO:0007669"/>
    <property type="project" value="TreeGrafter"/>
</dbReference>
<dbReference type="EMBL" id="MLFT02000008">
    <property type="protein sequence ID" value="PHT39748.1"/>
    <property type="molecule type" value="Genomic_DNA"/>
</dbReference>
<dbReference type="PROSITE" id="PS50600">
    <property type="entry name" value="ULP_PROTEASE"/>
    <property type="match status" value="1"/>
</dbReference>